<accession>A0AAD9A7Z1</accession>
<gene>
    <name evidence="2" type="ORF">CCHR01_14259</name>
</gene>
<feature type="compositionally biased region" description="Polar residues" evidence="1">
    <location>
        <begin position="32"/>
        <end position="46"/>
    </location>
</feature>
<evidence type="ECO:0000313" key="2">
    <source>
        <dbReference type="EMBL" id="KAK1843116.1"/>
    </source>
</evidence>
<feature type="region of interest" description="Disordered" evidence="1">
    <location>
        <begin position="1"/>
        <end position="46"/>
    </location>
</feature>
<dbReference type="AlphaFoldDB" id="A0AAD9A7Z1"/>
<organism evidence="2 3">
    <name type="scientific">Colletotrichum chrysophilum</name>
    <dbReference type="NCBI Taxonomy" id="1836956"/>
    <lineage>
        <taxon>Eukaryota</taxon>
        <taxon>Fungi</taxon>
        <taxon>Dikarya</taxon>
        <taxon>Ascomycota</taxon>
        <taxon>Pezizomycotina</taxon>
        <taxon>Sordariomycetes</taxon>
        <taxon>Hypocreomycetidae</taxon>
        <taxon>Glomerellales</taxon>
        <taxon>Glomerellaceae</taxon>
        <taxon>Colletotrichum</taxon>
        <taxon>Colletotrichum gloeosporioides species complex</taxon>
    </lineage>
</organism>
<evidence type="ECO:0000313" key="3">
    <source>
        <dbReference type="Proteomes" id="UP001243330"/>
    </source>
</evidence>
<evidence type="ECO:0000256" key="1">
    <source>
        <dbReference type="SAM" id="MobiDB-lite"/>
    </source>
</evidence>
<protein>
    <submittedName>
        <fullName evidence="2">Uncharacterized protein</fullName>
    </submittedName>
</protein>
<reference evidence="2" key="1">
    <citation type="submission" date="2023-01" db="EMBL/GenBank/DDBJ databases">
        <title>Colletotrichum chrysophilum M932 genome sequence.</title>
        <authorList>
            <person name="Baroncelli R."/>
        </authorList>
    </citation>
    <scope>NUCLEOTIDE SEQUENCE</scope>
    <source>
        <strain evidence="2">M932</strain>
    </source>
</reference>
<name>A0AAD9A7Z1_9PEZI</name>
<sequence length="192" mass="20865">MGQFIDMNEDTFGRHDTGTPCPPYRPRIQEYDGTQPSPPSYRQANSSFDEDIAHGSNEEGKETPQSQGQWLRWIKRVADTFKPAPAPVGHVNQKVVIFWPTTATFTVVESVSPVQADSKRCNTPDNFQLKRLRPVAFGGNEVSVNLDDARLVVLVEGTGVDALIDAFGDLGTTDAKSTGETEPADSGGDLGL</sequence>
<keyword evidence="3" id="KW-1185">Reference proteome</keyword>
<proteinExistence type="predicted"/>
<feature type="region of interest" description="Disordered" evidence="1">
    <location>
        <begin position="172"/>
        <end position="192"/>
    </location>
</feature>
<dbReference type="EMBL" id="JAQOWY010000376">
    <property type="protein sequence ID" value="KAK1843116.1"/>
    <property type="molecule type" value="Genomic_DNA"/>
</dbReference>
<dbReference type="Proteomes" id="UP001243330">
    <property type="component" value="Unassembled WGS sequence"/>
</dbReference>
<comment type="caution">
    <text evidence="2">The sequence shown here is derived from an EMBL/GenBank/DDBJ whole genome shotgun (WGS) entry which is preliminary data.</text>
</comment>